<dbReference type="Proteomes" id="UP001377567">
    <property type="component" value="Unassembled WGS sequence"/>
</dbReference>
<accession>A0AAV5RQ85</accession>
<evidence type="ECO:0000313" key="3">
    <source>
        <dbReference type="EMBL" id="GMM53417.1"/>
    </source>
</evidence>
<keyword evidence="1" id="KW-0863">Zinc-finger</keyword>
<dbReference type="InterPro" id="IPR003604">
    <property type="entry name" value="Matrin/U1-like-C_Znf_C2H2"/>
</dbReference>
<comment type="caution">
    <text evidence="3">The sequence shown here is derived from an EMBL/GenBank/DDBJ whole genome shotgun (WGS) entry which is preliminary data.</text>
</comment>
<feature type="domain" description="C2H2-type" evidence="2">
    <location>
        <begin position="26"/>
        <end position="48"/>
    </location>
</feature>
<dbReference type="SMART" id="SM01253">
    <property type="entry name" value="Kin17_mid"/>
    <property type="match status" value="1"/>
</dbReference>
<dbReference type="PROSITE" id="PS00028">
    <property type="entry name" value="ZINC_FINGER_C2H2_1"/>
    <property type="match status" value="1"/>
</dbReference>
<gene>
    <name evidence="3" type="ORF">DAKH74_000330</name>
</gene>
<reference evidence="3 4" key="1">
    <citation type="journal article" date="2023" name="Elife">
        <title>Identification of key yeast species and microbe-microbe interactions impacting larval growth of Drosophila in the wild.</title>
        <authorList>
            <person name="Mure A."/>
            <person name="Sugiura Y."/>
            <person name="Maeda R."/>
            <person name="Honda K."/>
            <person name="Sakurai N."/>
            <person name="Takahashi Y."/>
            <person name="Watada M."/>
            <person name="Katoh T."/>
            <person name="Gotoh A."/>
            <person name="Gotoh Y."/>
            <person name="Taniguchi I."/>
            <person name="Nakamura K."/>
            <person name="Hayashi T."/>
            <person name="Katayama T."/>
            <person name="Uemura T."/>
            <person name="Hattori Y."/>
        </authorList>
    </citation>
    <scope>NUCLEOTIDE SEQUENCE [LARGE SCALE GENOMIC DNA]</scope>
    <source>
        <strain evidence="3 4">KH-74</strain>
    </source>
</reference>
<keyword evidence="4" id="KW-1185">Reference proteome</keyword>
<dbReference type="InterPro" id="IPR037321">
    <property type="entry name" value="KIN17-like"/>
</dbReference>
<keyword evidence="1" id="KW-0862">Zinc</keyword>
<keyword evidence="1" id="KW-0479">Metal-binding</keyword>
<dbReference type="GO" id="GO:0008270">
    <property type="term" value="F:zinc ion binding"/>
    <property type="evidence" value="ECO:0007669"/>
    <property type="project" value="UniProtKB-KW"/>
</dbReference>
<dbReference type="PANTHER" id="PTHR12805">
    <property type="entry name" value="KIN17 KIN, ANTIGENIC DETERMINANT OF RECA PROTEIN HOMOLOG"/>
    <property type="match status" value="1"/>
</dbReference>
<protein>
    <submittedName>
        <fullName evidence="3">Rts2 protein</fullName>
    </submittedName>
</protein>
<dbReference type="InterPro" id="IPR056767">
    <property type="entry name" value="C2H2-Znf_KIN17"/>
</dbReference>
<dbReference type="Gene3D" id="1.10.10.2030">
    <property type="entry name" value="DNA/RNA-binding protein Kin17, conserved domain"/>
    <property type="match status" value="1"/>
</dbReference>
<dbReference type="GO" id="GO:0005634">
    <property type="term" value="C:nucleus"/>
    <property type="evidence" value="ECO:0007669"/>
    <property type="project" value="TreeGrafter"/>
</dbReference>
<dbReference type="SMART" id="SM00451">
    <property type="entry name" value="ZnF_U1"/>
    <property type="match status" value="1"/>
</dbReference>
<dbReference type="InterPro" id="IPR036236">
    <property type="entry name" value="Znf_C2H2_sf"/>
</dbReference>
<dbReference type="InterPro" id="IPR019447">
    <property type="entry name" value="DNA/RNA-bd_Kin17_WH-like_dom"/>
</dbReference>
<evidence type="ECO:0000259" key="2">
    <source>
        <dbReference type="PROSITE" id="PS00028"/>
    </source>
</evidence>
<sequence>MSDVTSAKYLNKQMKAKGLQKLRFYCQVCQKQCRDDNGFKSHIKSPSHLRNISNVSSEDITKYTDQFEKDFLTHLRVNHGEKPIAANKVYNEFIQDKDHIHMNATQFTSLSKFIQHLSKEGKIKIRNLEDFAHSEDVEMGHLLISYIDTSGSNALHKQQLEEIEEQEKSDRDVKDFLLQKQIAAGASSSTSEAAASEISAVESLAPGETIALSISSTKKIGKVQKKKKPRKNVFS</sequence>
<dbReference type="Pfam" id="PF25095">
    <property type="entry name" value="C2H2-zf_KIN17"/>
    <property type="match status" value="1"/>
</dbReference>
<name>A0AAV5RQ85_MAUHU</name>
<dbReference type="GO" id="GO:0006974">
    <property type="term" value="P:DNA damage response"/>
    <property type="evidence" value="ECO:0007669"/>
    <property type="project" value="TreeGrafter"/>
</dbReference>
<dbReference type="GO" id="GO:0006260">
    <property type="term" value="P:DNA replication"/>
    <property type="evidence" value="ECO:0007669"/>
    <property type="project" value="TreeGrafter"/>
</dbReference>
<dbReference type="InterPro" id="IPR038254">
    <property type="entry name" value="KIN17_WH-like_sf"/>
</dbReference>
<evidence type="ECO:0000313" key="4">
    <source>
        <dbReference type="Proteomes" id="UP001377567"/>
    </source>
</evidence>
<evidence type="ECO:0000256" key="1">
    <source>
        <dbReference type="ARBA" id="ARBA00022771"/>
    </source>
</evidence>
<dbReference type="GO" id="GO:0003690">
    <property type="term" value="F:double-stranded DNA binding"/>
    <property type="evidence" value="ECO:0007669"/>
    <property type="project" value="TreeGrafter"/>
</dbReference>
<proteinExistence type="predicted"/>
<dbReference type="Pfam" id="PF10357">
    <property type="entry name" value="WH_KIN17"/>
    <property type="match status" value="1"/>
</dbReference>
<organism evidence="3 4">
    <name type="scientific">Maudiozyma humilis</name>
    <name type="common">Sour dough yeast</name>
    <name type="synonym">Kazachstania humilis</name>
    <dbReference type="NCBI Taxonomy" id="51915"/>
    <lineage>
        <taxon>Eukaryota</taxon>
        <taxon>Fungi</taxon>
        <taxon>Dikarya</taxon>
        <taxon>Ascomycota</taxon>
        <taxon>Saccharomycotina</taxon>
        <taxon>Saccharomycetes</taxon>
        <taxon>Saccharomycetales</taxon>
        <taxon>Saccharomycetaceae</taxon>
        <taxon>Maudiozyma</taxon>
    </lineage>
</organism>
<dbReference type="InterPro" id="IPR013087">
    <property type="entry name" value="Znf_C2H2_type"/>
</dbReference>
<dbReference type="PANTHER" id="PTHR12805:SF0">
    <property type="entry name" value="DNA_RNA-BINDING PROTEIN KIN17"/>
    <property type="match status" value="1"/>
</dbReference>
<dbReference type="AlphaFoldDB" id="A0AAV5RQ85"/>
<dbReference type="SUPFAM" id="SSF57667">
    <property type="entry name" value="beta-beta-alpha zinc fingers"/>
    <property type="match status" value="1"/>
</dbReference>
<dbReference type="EMBL" id="BTGD01000001">
    <property type="protein sequence ID" value="GMM53417.1"/>
    <property type="molecule type" value="Genomic_DNA"/>
</dbReference>